<reference evidence="5" key="1">
    <citation type="journal article" date="2019" name="PLoS Negl. Trop. Dis.">
        <title>Revisiting the worldwide diversity of Leptospira species in the environment.</title>
        <authorList>
            <person name="Vincent A.T."/>
            <person name="Schiettekatte O."/>
            <person name="Bourhy P."/>
            <person name="Veyrier F.J."/>
            <person name="Picardeau M."/>
        </authorList>
    </citation>
    <scope>NUCLEOTIDE SEQUENCE [LARGE SCALE GENOMIC DNA]</scope>
    <source>
        <strain evidence="5">201400974</strain>
    </source>
</reference>
<feature type="domain" description="Pyruvate carboxyltransferase" evidence="4">
    <location>
        <begin position="4"/>
        <end position="275"/>
    </location>
</feature>
<dbReference type="GO" id="GO:0006552">
    <property type="term" value="P:L-leucine catabolic process"/>
    <property type="evidence" value="ECO:0007669"/>
    <property type="project" value="TreeGrafter"/>
</dbReference>
<dbReference type="OrthoDB" id="9784013at2"/>
<dbReference type="GO" id="GO:0046872">
    <property type="term" value="F:metal ion binding"/>
    <property type="evidence" value="ECO:0007669"/>
    <property type="project" value="UniProtKB-KW"/>
</dbReference>
<comment type="caution">
    <text evidence="5">The sequence shown here is derived from an EMBL/GenBank/DDBJ whole genome shotgun (WGS) entry which is preliminary data.</text>
</comment>
<dbReference type="Pfam" id="PF00682">
    <property type="entry name" value="HMGL-like"/>
    <property type="match status" value="1"/>
</dbReference>
<dbReference type="EMBL" id="RQHV01000061">
    <property type="protein sequence ID" value="TGN08116.1"/>
    <property type="molecule type" value="Genomic_DNA"/>
</dbReference>
<organism evidence="5 6">
    <name type="scientific">Leptospira ilyithenensis</name>
    <dbReference type="NCBI Taxonomy" id="2484901"/>
    <lineage>
        <taxon>Bacteria</taxon>
        <taxon>Pseudomonadati</taxon>
        <taxon>Spirochaetota</taxon>
        <taxon>Spirochaetia</taxon>
        <taxon>Leptospirales</taxon>
        <taxon>Leptospiraceae</taxon>
        <taxon>Leptospira</taxon>
    </lineage>
</organism>
<accession>A0A4R9LKJ2</accession>
<dbReference type="Proteomes" id="UP000298264">
    <property type="component" value="Unassembled WGS sequence"/>
</dbReference>
<dbReference type="InterPro" id="IPR000891">
    <property type="entry name" value="PYR_CT"/>
</dbReference>
<evidence type="ECO:0000259" key="4">
    <source>
        <dbReference type="PROSITE" id="PS50991"/>
    </source>
</evidence>
<dbReference type="NCBIfam" id="NF004283">
    <property type="entry name" value="PRK05692.1"/>
    <property type="match status" value="1"/>
</dbReference>
<keyword evidence="6" id="KW-1185">Reference proteome</keyword>
<keyword evidence="3 5" id="KW-0456">Lyase</keyword>
<dbReference type="RefSeq" id="WP_135765076.1">
    <property type="nucleotide sequence ID" value="NZ_RQHV01000061.1"/>
</dbReference>
<evidence type="ECO:0000313" key="6">
    <source>
        <dbReference type="Proteomes" id="UP000298264"/>
    </source>
</evidence>
<dbReference type="SUPFAM" id="SSF51569">
    <property type="entry name" value="Aldolase"/>
    <property type="match status" value="1"/>
</dbReference>
<sequence length="304" mass="33005">MNFVKITEVGPRDGLQNEKAIVPTDAKFEFIQALAKTGLQHIEATSFVKKEWVPQMGDAEELTKLIFGGNPIDPEIQLSCLTPNIKGYEKAVSLGFKEVAVFTASSESFTKKNINKTIDESITAFLEIFQRAKEDNVKVRGYISTVIACPYEGKISPDKTLTVAKKLLDAGVYEISLGETIGVAVPSEVESLLNVLLKEIPSRLLAGHFHDTYGMAISNVKQSLNMGLRSFDSSAGGLGGCPYAKGASGNLATEDLVYFLEREGYHTGVDLDALVNASSLMEKALNRPLLSRTYVAKSKAKESS</sequence>
<evidence type="ECO:0000256" key="1">
    <source>
        <dbReference type="ARBA" id="ARBA00009405"/>
    </source>
</evidence>
<gene>
    <name evidence="5" type="ORF">EHS11_14375</name>
</gene>
<dbReference type="InterPro" id="IPR013785">
    <property type="entry name" value="Aldolase_TIM"/>
</dbReference>
<dbReference type="PANTHER" id="PTHR42738">
    <property type="entry name" value="HYDROXYMETHYLGLUTARYL-COA LYASE"/>
    <property type="match status" value="1"/>
</dbReference>
<evidence type="ECO:0000313" key="5">
    <source>
        <dbReference type="EMBL" id="TGN08116.1"/>
    </source>
</evidence>
<dbReference type="Gene3D" id="3.20.20.70">
    <property type="entry name" value="Aldolase class I"/>
    <property type="match status" value="1"/>
</dbReference>
<comment type="similarity">
    <text evidence="1">Belongs to the HMG-CoA lyase family.</text>
</comment>
<dbReference type="GO" id="GO:0004419">
    <property type="term" value="F:hydroxymethylglutaryl-CoA lyase activity"/>
    <property type="evidence" value="ECO:0007669"/>
    <property type="project" value="TreeGrafter"/>
</dbReference>
<dbReference type="InterPro" id="IPR043594">
    <property type="entry name" value="HMGL"/>
</dbReference>
<protein>
    <submittedName>
        <fullName evidence="5">Hydroxymethylglutaryl-CoA lyase</fullName>
    </submittedName>
</protein>
<keyword evidence="2" id="KW-0479">Metal-binding</keyword>
<dbReference type="PANTHER" id="PTHR42738:SF7">
    <property type="entry name" value="HYDROXYMETHYLGLUTARYL-COA LYASE"/>
    <property type="match status" value="1"/>
</dbReference>
<dbReference type="AlphaFoldDB" id="A0A4R9LKJ2"/>
<evidence type="ECO:0000256" key="2">
    <source>
        <dbReference type="ARBA" id="ARBA00022723"/>
    </source>
</evidence>
<name>A0A4R9LKJ2_9LEPT</name>
<dbReference type="FunFam" id="3.20.20.70:FF:000071">
    <property type="entry name" value="Hydroxymethylglutaryl-CoA lyase"/>
    <property type="match status" value="1"/>
</dbReference>
<dbReference type="GO" id="GO:0046951">
    <property type="term" value="P:ketone body biosynthetic process"/>
    <property type="evidence" value="ECO:0007669"/>
    <property type="project" value="TreeGrafter"/>
</dbReference>
<dbReference type="CDD" id="cd07938">
    <property type="entry name" value="DRE_TIM_HMGL"/>
    <property type="match status" value="1"/>
</dbReference>
<proteinExistence type="inferred from homology"/>
<dbReference type="PROSITE" id="PS50991">
    <property type="entry name" value="PYR_CT"/>
    <property type="match status" value="1"/>
</dbReference>
<evidence type="ECO:0000256" key="3">
    <source>
        <dbReference type="ARBA" id="ARBA00023239"/>
    </source>
</evidence>